<name>A0AAN5IE26_9BILA</name>
<evidence type="ECO:0000313" key="3">
    <source>
        <dbReference type="Proteomes" id="UP001328107"/>
    </source>
</evidence>
<feature type="non-terminal residue" evidence="2">
    <location>
        <position position="1"/>
    </location>
</feature>
<organism evidence="2 3">
    <name type="scientific">Pristionchus mayeri</name>
    <dbReference type="NCBI Taxonomy" id="1317129"/>
    <lineage>
        <taxon>Eukaryota</taxon>
        <taxon>Metazoa</taxon>
        <taxon>Ecdysozoa</taxon>
        <taxon>Nematoda</taxon>
        <taxon>Chromadorea</taxon>
        <taxon>Rhabditida</taxon>
        <taxon>Rhabditina</taxon>
        <taxon>Diplogasteromorpha</taxon>
        <taxon>Diplogasteroidea</taxon>
        <taxon>Neodiplogasteridae</taxon>
        <taxon>Pristionchus</taxon>
    </lineage>
</organism>
<feature type="transmembrane region" description="Helical" evidence="1">
    <location>
        <begin position="30"/>
        <end position="49"/>
    </location>
</feature>
<protein>
    <submittedName>
        <fullName evidence="2">Uncharacterized protein</fullName>
    </submittedName>
</protein>
<dbReference type="AlphaFoldDB" id="A0AAN5IE26"/>
<keyword evidence="1" id="KW-1133">Transmembrane helix</keyword>
<evidence type="ECO:0000313" key="2">
    <source>
        <dbReference type="EMBL" id="GMR61124.1"/>
    </source>
</evidence>
<keyword evidence="3" id="KW-1185">Reference proteome</keyword>
<feature type="non-terminal residue" evidence="2">
    <location>
        <position position="106"/>
    </location>
</feature>
<feature type="transmembrane region" description="Helical" evidence="1">
    <location>
        <begin position="70"/>
        <end position="91"/>
    </location>
</feature>
<dbReference type="Proteomes" id="UP001328107">
    <property type="component" value="Unassembled WGS sequence"/>
</dbReference>
<accession>A0AAN5IE26</accession>
<gene>
    <name evidence="2" type="ORF">PMAYCL1PPCAC_31319</name>
</gene>
<dbReference type="EMBL" id="BTRK01000006">
    <property type="protein sequence ID" value="GMR61124.1"/>
    <property type="molecule type" value="Genomic_DNA"/>
</dbReference>
<proteinExistence type="predicted"/>
<evidence type="ECO:0000256" key="1">
    <source>
        <dbReference type="SAM" id="Phobius"/>
    </source>
</evidence>
<sequence>TPDGPYFMFTSSKHREIVAWKVVQYIITGYYVVATTIQLALNFASLVLYNEHKKLTKTITISNSVNYEKSLVASMICNLIFAALFTTRQVFIQFFPLTPMADLARS</sequence>
<comment type="caution">
    <text evidence="2">The sequence shown here is derived from an EMBL/GenBank/DDBJ whole genome shotgun (WGS) entry which is preliminary data.</text>
</comment>
<reference evidence="3" key="1">
    <citation type="submission" date="2022-10" db="EMBL/GenBank/DDBJ databases">
        <title>Genome assembly of Pristionchus species.</title>
        <authorList>
            <person name="Yoshida K."/>
            <person name="Sommer R.J."/>
        </authorList>
    </citation>
    <scope>NUCLEOTIDE SEQUENCE [LARGE SCALE GENOMIC DNA]</scope>
    <source>
        <strain evidence="3">RS5460</strain>
    </source>
</reference>
<keyword evidence="1" id="KW-0472">Membrane</keyword>
<keyword evidence="1" id="KW-0812">Transmembrane</keyword>